<evidence type="ECO:0000259" key="2">
    <source>
        <dbReference type="Pfam" id="PF13568"/>
    </source>
</evidence>
<feature type="signal peptide" evidence="1">
    <location>
        <begin position="1"/>
        <end position="22"/>
    </location>
</feature>
<dbReference type="RefSeq" id="WP_076454407.1">
    <property type="nucleotide sequence ID" value="NZ_FTOB01000002.1"/>
</dbReference>
<proteinExistence type="predicted"/>
<feature type="chain" id="PRO_5046209837" evidence="1">
    <location>
        <begin position="23"/>
        <end position="193"/>
    </location>
</feature>
<evidence type="ECO:0000313" key="4">
    <source>
        <dbReference type="Proteomes" id="UP000185728"/>
    </source>
</evidence>
<organism evidence="3 4">
    <name type="scientific">Zobellia uliginosa</name>
    <dbReference type="NCBI Taxonomy" id="143224"/>
    <lineage>
        <taxon>Bacteria</taxon>
        <taxon>Pseudomonadati</taxon>
        <taxon>Bacteroidota</taxon>
        <taxon>Flavobacteriia</taxon>
        <taxon>Flavobacteriales</taxon>
        <taxon>Flavobacteriaceae</taxon>
        <taxon>Zobellia</taxon>
    </lineage>
</organism>
<keyword evidence="4" id="KW-1185">Reference proteome</keyword>
<feature type="domain" description="Outer membrane protein beta-barrel" evidence="2">
    <location>
        <begin position="25"/>
        <end position="170"/>
    </location>
</feature>
<keyword evidence="1" id="KW-0732">Signal</keyword>
<dbReference type="Proteomes" id="UP000185728">
    <property type="component" value="Unassembled WGS sequence"/>
</dbReference>
<accession>A0ABY1KNL2</accession>
<name>A0ABY1KNL2_9FLAO</name>
<reference evidence="3 4" key="1">
    <citation type="submission" date="2017-01" db="EMBL/GenBank/DDBJ databases">
        <authorList>
            <person name="Varghese N."/>
            <person name="Submissions S."/>
        </authorList>
    </citation>
    <scope>NUCLEOTIDE SEQUENCE [LARGE SCALE GENOMIC DNA]</scope>
    <source>
        <strain evidence="3 4">DSM 2061</strain>
    </source>
</reference>
<evidence type="ECO:0000256" key="1">
    <source>
        <dbReference type="SAM" id="SignalP"/>
    </source>
</evidence>
<sequence>MKKSVKVLMLATMAFISFSSNAQIFGIEAGIGLSNAVSPDDYVNDLYGRTLGVKLGGTIEFDVTDDLYLGSGLMFAKKGASTTEDNLNMYYLQLPLSARYNIFELGGSGSFYAASGFYLATALSAKQGNTTYKIGTDVKGFDFGLNVGLGVLFNDQIQLGLSYEGGFLDFSGNENNVLKNTALLVTFGYKFGM</sequence>
<comment type="caution">
    <text evidence="3">The sequence shown here is derived from an EMBL/GenBank/DDBJ whole genome shotgun (WGS) entry which is preliminary data.</text>
</comment>
<gene>
    <name evidence="3" type="ORF">SAMN05421766_102630</name>
</gene>
<dbReference type="EMBL" id="FTOB01000002">
    <property type="protein sequence ID" value="SIS53952.1"/>
    <property type="molecule type" value="Genomic_DNA"/>
</dbReference>
<evidence type="ECO:0000313" key="3">
    <source>
        <dbReference type="EMBL" id="SIS53952.1"/>
    </source>
</evidence>
<dbReference type="InterPro" id="IPR025665">
    <property type="entry name" value="Beta-barrel_OMP_2"/>
</dbReference>
<dbReference type="Pfam" id="PF13568">
    <property type="entry name" value="OMP_b-brl_2"/>
    <property type="match status" value="1"/>
</dbReference>
<protein>
    <submittedName>
        <fullName evidence="3">Outer membrane protein beta-barrel domain-containing protein</fullName>
    </submittedName>
</protein>